<evidence type="ECO:0000313" key="2">
    <source>
        <dbReference type="EMBL" id="GLJ59606.1"/>
    </source>
</evidence>
<dbReference type="Proteomes" id="UP001234787">
    <property type="component" value="Unassembled WGS sequence"/>
</dbReference>
<proteinExistence type="predicted"/>
<gene>
    <name evidence="2" type="ORF">SUGI_1515640</name>
</gene>
<feature type="compositionally biased region" description="Pro residues" evidence="1">
    <location>
        <begin position="187"/>
        <end position="196"/>
    </location>
</feature>
<feature type="compositionally biased region" description="Polar residues" evidence="1">
    <location>
        <begin position="12"/>
        <end position="27"/>
    </location>
</feature>
<name>A0AAD3RRT6_CRYJA</name>
<evidence type="ECO:0000256" key="1">
    <source>
        <dbReference type="SAM" id="MobiDB-lite"/>
    </source>
</evidence>
<organism evidence="2 3">
    <name type="scientific">Cryptomeria japonica</name>
    <name type="common">Japanese cedar</name>
    <name type="synonym">Cupressus japonica</name>
    <dbReference type="NCBI Taxonomy" id="3369"/>
    <lineage>
        <taxon>Eukaryota</taxon>
        <taxon>Viridiplantae</taxon>
        <taxon>Streptophyta</taxon>
        <taxon>Embryophyta</taxon>
        <taxon>Tracheophyta</taxon>
        <taxon>Spermatophyta</taxon>
        <taxon>Pinopsida</taxon>
        <taxon>Pinidae</taxon>
        <taxon>Conifers II</taxon>
        <taxon>Cupressales</taxon>
        <taxon>Cupressaceae</taxon>
        <taxon>Cryptomeria</taxon>
    </lineage>
</organism>
<feature type="compositionally biased region" description="Polar residues" evidence="1">
    <location>
        <begin position="575"/>
        <end position="584"/>
    </location>
</feature>
<feature type="region of interest" description="Disordered" evidence="1">
    <location>
        <begin position="101"/>
        <end position="196"/>
    </location>
</feature>
<sequence>MAFGRTPADSPPASTTQPAAQRTSSAAGSRDASVARQTRSRSAAGLVSAPAPEHSTLDAVQEQLQHLTELFACEQRARLRFQESMDLNMNVFRRRLFGGHDSSTDCSSPEPFNIPPASSFRPMPASTEGPSSGPAPGVEETSRLDPTEPSPSVPPTAPTCLLDGSTAPPVGQPAASAPPVDHSAQPNSPPVAPPDGLPSAISSLVLTAFKDFKRRHLIADRSAEFLRKLKVFSEAGTLPKNLQVKPPKVVVNDSEGNAFLSAQLDSIQADANLRFLGAYVSAMETTSANHAKAIVELSASFSASLASTIDAIKNQSYVGSFSVPSDDWLKSAQDFFDALCNNFVMDKVMKKTARDAALAVRQEARDNAMSEADQLPVEHSVAELINDKLNSKFLALQSKIEELQASLAESSSGPLKSALRSKTKQRSRSSIQPPILHTPRPPQMLPTKASLHSSTHARPPKNEPKNGPIKGSKSSLPAGPKNGLHSGNFTRNHTFAASGRSHSTPRSTPPARRFVQFAEPPASSEPDVPLTPSPHLRQDRGRTRGRSRSQTRVPNRGRSRSRSRSSSHRPAQRRTQNSSVTTRGFTRGKCPSEIDNRISNLAIHNLSSRALSYDEKRVLGKRVLGLGMKFIPRPPSMTALQISEEYRAFARLFRLRSFFGPDSDDRVHSPAAEIALHFAGGFSQKFRMPNPSWNPPSLNVDLEKILKIGERLLCQQISSATFTNGPLLPFRLLSALRNLRKDSTIIIKAADKNLGLVVLDKSCLSSTDEG</sequence>
<dbReference type="AlphaFoldDB" id="A0AAD3RRT6"/>
<reference evidence="2" key="1">
    <citation type="submission" date="2022-12" db="EMBL/GenBank/DDBJ databases">
        <title>Chromosome-Level Genome Assembly of Japanese Cedar (Cryptomeriajaponica D. Don).</title>
        <authorList>
            <person name="Fujino T."/>
            <person name="Yamaguchi K."/>
            <person name="Yokoyama T."/>
            <person name="Hamanaka T."/>
            <person name="Harazono Y."/>
            <person name="Kamada H."/>
            <person name="Kobayashi W."/>
            <person name="Ujino-Ihara T."/>
            <person name="Uchiyama K."/>
            <person name="Matsumoto A."/>
            <person name="Izuno A."/>
            <person name="Tsumura Y."/>
            <person name="Toyoda A."/>
            <person name="Shigenobu S."/>
            <person name="Moriguchi Y."/>
            <person name="Ueno S."/>
            <person name="Kasahara M."/>
        </authorList>
    </citation>
    <scope>NUCLEOTIDE SEQUENCE</scope>
</reference>
<feature type="compositionally biased region" description="Polar residues" evidence="1">
    <location>
        <begin position="485"/>
        <end position="506"/>
    </location>
</feature>
<feature type="compositionally biased region" description="Pro residues" evidence="1">
    <location>
        <begin position="148"/>
        <end position="157"/>
    </location>
</feature>
<dbReference type="EMBL" id="BSEH01001123">
    <property type="protein sequence ID" value="GLJ59606.1"/>
    <property type="molecule type" value="Genomic_DNA"/>
</dbReference>
<protein>
    <submittedName>
        <fullName evidence="2">Uncharacterized protein</fullName>
    </submittedName>
</protein>
<feature type="region of interest" description="Disordered" evidence="1">
    <location>
        <begin position="1"/>
        <end position="50"/>
    </location>
</feature>
<evidence type="ECO:0000313" key="3">
    <source>
        <dbReference type="Proteomes" id="UP001234787"/>
    </source>
</evidence>
<feature type="compositionally biased region" description="Basic residues" evidence="1">
    <location>
        <begin position="543"/>
        <end position="572"/>
    </location>
</feature>
<keyword evidence="3" id="KW-1185">Reference proteome</keyword>
<accession>A0AAD3RRT6</accession>
<feature type="region of interest" description="Disordered" evidence="1">
    <location>
        <begin position="406"/>
        <end position="593"/>
    </location>
</feature>
<comment type="caution">
    <text evidence="2">The sequence shown here is derived from an EMBL/GenBank/DDBJ whole genome shotgun (WGS) entry which is preliminary data.</text>
</comment>